<dbReference type="InterPro" id="IPR002586">
    <property type="entry name" value="CobQ/CobB/MinD/ParA_Nub-bd_dom"/>
</dbReference>
<dbReference type="FunFam" id="3.40.50.300:FF:000068">
    <property type="entry name" value="Site-determining protein"/>
    <property type="match status" value="1"/>
</dbReference>
<dbReference type="PIRSF" id="PIRSF003092">
    <property type="entry name" value="MinD"/>
    <property type="match status" value="1"/>
</dbReference>
<organism evidence="12 13">
    <name type="scientific">Cloacibacillus porcorum</name>
    <dbReference type="NCBI Taxonomy" id="1197717"/>
    <lineage>
        <taxon>Bacteria</taxon>
        <taxon>Thermotogati</taxon>
        <taxon>Synergistota</taxon>
        <taxon>Synergistia</taxon>
        <taxon>Synergistales</taxon>
        <taxon>Synergistaceae</taxon>
        <taxon>Cloacibacillus</taxon>
    </lineage>
</organism>
<dbReference type="GO" id="GO:0016887">
    <property type="term" value="F:ATP hydrolysis activity"/>
    <property type="evidence" value="ECO:0007669"/>
    <property type="project" value="InterPro"/>
</dbReference>
<dbReference type="AlphaFoldDB" id="A0A1B2I3W3"/>
<evidence type="ECO:0000256" key="6">
    <source>
        <dbReference type="ARBA" id="ARBA00023210"/>
    </source>
</evidence>
<dbReference type="GO" id="GO:0051782">
    <property type="term" value="P:negative regulation of cell division"/>
    <property type="evidence" value="ECO:0007669"/>
    <property type="project" value="TreeGrafter"/>
</dbReference>
<evidence type="ECO:0000256" key="7">
    <source>
        <dbReference type="ARBA" id="ARBA00023306"/>
    </source>
</evidence>
<evidence type="ECO:0000313" key="13">
    <source>
        <dbReference type="Proteomes" id="UP000093044"/>
    </source>
</evidence>
<dbReference type="Pfam" id="PF01656">
    <property type="entry name" value="CbiA"/>
    <property type="match status" value="1"/>
</dbReference>
<dbReference type="InterPro" id="IPR050625">
    <property type="entry name" value="ParA/MinD_ATPase"/>
</dbReference>
<evidence type="ECO:0000256" key="9">
    <source>
        <dbReference type="ARBA" id="ARBA00032845"/>
    </source>
</evidence>
<dbReference type="SUPFAM" id="SSF52540">
    <property type="entry name" value="P-loop containing nucleoside triphosphate hydrolases"/>
    <property type="match status" value="1"/>
</dbReference>
<dbReference type="NCBIfam" id="TIGR01968">
    <property type="entry name" value="minD_bact"/>
    <property type="match status" value="1"/>
</dbReference>
<dbReference type="KEGG" id="cpor:BED41_05940"/>
<dbReference type="GO" id="GO:0009898">
    <property type="term" value="C:cytoplasmic side of plasma membrane"/>
    <property type="evidence" value="ECO:0007669"/>
    <property type="project" value="TreeGrafter"/>
</dbReference>
<keyword evidence="7" id="KW-0131">Cell cycle</keyword>
<evidence type="ECO:0000256" key="4">
    <source>
        <dbReference type="ARBA" id="ARBA00022741"/>
    </source>
</evidence>
<gene>
    <name evidence="12" type="ORF">BED41_05940</name>
</gene>
<dbReference type="Gene3D" id="3.40.50.300">
    <property type="entry name" value="P-loop containing nucleotide triphosphate hydrolases"/>
    <property type="match status" value="1"/>
</dbReference>
<evidence type="ECO:0000256" key="8">
    <source>
        <dbReference type="ARBA" id="ARBA00025436"/>
    </source>
</evidence>
<dbReference type="PANTHER" id="PTHR43384:SF6">
    <property type="entry name" value="SEPTUM SITE-DETERMINING PROTEIN MIND HOMOLOG, CHLOROPLASTIC"/>
    <property type="match status" value="1"/>
</dbReference>
<dbReference type="GO" id="GO:0005829">
    <property type="term" value="C:cytosol"/>
    <property type="evidence" value="ECO:0007669"/>
    <property type="project" value="TreeGrafter"/>
</dbReference>
<protein>
    <recommendedName>
        <fullName evidence="2">Septum site-determining protein MinD</fullName>
    </recommendedName>
    <alternativeName>
        <fullName evidence="9">Cell division inhibitor MinD</fullName>
    </alternativeName>
</protein>
<dbReference type="Proteomes" id="UP000093044">
    <property type="component" value="Chromosome"/>
</dbReference>
<dbReference type="CDD" id="cd02036">
    <property type="entry name" value="MinD"/>
    <property type="match status" value="1"/>
</dbReference>
<evidence type="ECO:0000259" key="11">
    <source>
        <dbReference type="Pfam" id="PF01656"/>
    </source>
</evidence>
<comment type="function">
    <text evidence="8">ATPase required for the correct placement of the division site. Cell division inhibitors MinC and MinD act in concert to form an inhibitor capable of blocking formation of the polar Z ring septums. Rapidly oscillates between the poles of the cell to destabilize FtsZ filaments that have formed before they mature into polar Z rings.</text>
</comment>
<keyword evidence="5 10" id="KW-0067">ATP-binding</keyword>
<evidence type="ECO:0000313" key="12">
    <source>
        <dbReference type="EMBL" id="ANZ44671.1"/>
    </source>
</evidence>
<dbReference type="InterPro" id="IPR025501">
    <property type="entry name" value="MinD_FleN"/>
</dbReference>
<proteinExistence type="inferred from homology"/>
<reference evidence="12" key="1">
    <citation type="submission" date="2016-08" db="EMBL/GenBank/DDBJ databases">
        <title>Complete genome of Cloacibacillus porcorum.</title>
        <authorList>
            <person name="Looft T."/>
            <person name="Bayles D.O."/>
            <person name="Alt D.P."/>
        </authorList>
    </citation>
    <scope>NUCLEOTIDE SEQUENCE [LARGE SCALE GENOMIC DNA]</scope>
    <source>
        <strain evidence="12">CL-84</strain>
    </source>
</reference>
<evidence type="ECO:0000256" key="3">
    <source>
        <dbReference type="ARBA" id="ARBA00022618"/>
    </source>
</evidence>
<keyword evidence="13" id="KW-1185">Reference proteome</keyword>
<keyword evidence="3" id="KW-0132">Cell division</keyword>
<dbReference type="GO" id="GO:0000917">
    <property type="term" value="P:division septum assembly"/>
    <property type="evidence" value="ECO:0007669"/>
    <property type="project" value="UniProtKB-KW"/>
</dbReference>
<keyword evidence="6" id="KW-0717">Septation</keyword>
<evidence type="ECO:0000256" key="1">
    <source>
        <dbReference type="ARBA" id="ARBA00010257"/>
    </source>
</evidence>
<evidence type="ECO:0000256" key="10">
    <source>
        <dbReference type="PIRSR" id="PIRSR003092-1"/>
    </source>
</evidence>
<feature type="binding site" evidence="10">
    <location>
        <begin position="22"/>
        <end position="29"/>
    </location>
    <ligand>
        <name>ATP</name>
        <dbReference type="ChEBI" id="CHEBI:30616"/>
    </ligand>
</feature>
<feature type="domain" description="CobQ/CobB/MinD/ParA nucleotide binding" evidence="11">
    <location>
        <begin position="16"/>
        <end position="229"/>
    </location>
</feature>
<comment type="similarity">
    <text evidence="1">Belongs to the ParA family. MinD subfamily.</text>
</comment>
<keyword evidence="4 10" id="KW-0547">Nucleotide-binding</keyword>
<dbReference type="STRING" id="1197717.BED41_05940"/>
<dbReference type="PANTHER" id="PTHR43384">
    <property type="entry name" value="SEPTUM SITE-DETERMINING PROTEIN MIND HOMOLOG, CHLOROPLASTIC-RELATED"/>
    <property type="match status" value="1"/>
</dbReference>
<dbReference type="EMBL" id="CP016757">
    <property type="protein sequence ID" value="ANZ44671.1"/>
    <property type="molecule type" value="Genomic_DNA"/>
</dbReference>
<dbReference type="InterPro" id="IPR027417">
    <property type="entry name" value="P-loop_NTPase"/>
</dbReference>
<sequence>MAGTIKEDAVLGCRIIVITSGKGGVGKTTTTANLAAALASEGYRVVAIDGDVGLRNLDVIMGLENRIVYTLIDVIEGNCRLNQALIRDKRLENLYMIPTAQSKTKDAVSAEQMEKLCGDLSPDFDFILIDSPAGIESGFRNAAAGATEALVVTTPEVSAVRDADRIIGLLESMDKAPIQLIVNRIRPDMVKRGEMLSVQDVLDILAVDLVGMIPDDESIVISANRGEPLIFSGGTKAGEAYKNISKRLCGEEVPFMDLSKEEGGIFASLRRLFSKG</sequence>
<evidence type="ECO:0000256" key="2">
    <source>
        <dbReference type="ARBA" id="ARBA00016887"/>
    </source>
</evidence>
<name>A0A1B2I3W3_9BACT</name>
<dbReference type="GO" id="GO:0005524">
    <property type="term" value="F:ATP binding"/>
    <property type="evidence" value="ECO:0007669"/>
    <property type="project" value="UniProtKB-KW"/>
</dbReference>
<evidence type="ECO:0000256" key="5">
    <source>
        <dbReference type="ARBA" id="ARBA00022840"/>
    </source>
</evidence>
<accession>A0A1B2I3W3</accession>
<dbReference type="InterPro" id="IPR010223">
    <property type="entry name" value="MinD"/>
</dbReference>